<evidence type="ECO:0000259" key="10">
    <source>
        <dbReference type="PROSITE" id="PS50880"/>
    </source>
</evidence>
<keyword evidence="8" id="KW-0413">Isomerase</keyword>
<dbReference type="GO" id="GO:0003677">
    <property type="term" value="F:DNA binding"/>
    <property type="evidence" value="ECO:0007669"/>
    <property type="project" value="UniProtKB-KW"/>
</dbReference>
<reference evidence="12" key="1">
    <citation type="submission" date="2018-05" db="EMBL/GenBank/DDBJ databases">
        <authorList>
            <person name="Lanie J.A."/>
            <person name="Ng W.-L."/>
            <person name="Kazmierczak K.M."/>
            <person name="Andrzejewski T.M."/>
            <person name="Davidsen T.M."/>
            <person name="Wayne K.J."/>
            <person name="Tettelin H."/>
            <person name="Glass J.I."/>
            <person name="Rusch D."/>
            <person name="Podicherti R."/>
            <person name="Tsui H.-C.T."/>
            <person name="Winkler M.E."/>
        </authorList>
    </citation>
    <scope>NUCLEOTIDE SEQUENCE</scope>
</reference>
<dbReference type="Pfam" id="PF01131">
    <property type="entry name" value="Topoisom_bac"/>
    <property type="match status" value="1"/>
</dbReference>
<dbReference type="Pfam" id="PF01751">
    <property type="entry name" value="Toprim"/>
    <property type="match status" value="1"/>
</dbReference>
<dbReference type="EMBL" id="UINC01002407">
    <property type="protein sequence ID" value="SUZ96350.1"/>
    <property type="molecule type" value="Genomic_DNA"/>
</dbReference>
<evidence type="ECO:0000256" key="7">
    <source>
        <dbReference type="ARBA" id="ARBA00023125"/>
    </source>
</evidence>
<dbReference type="AlphaFoldDB" id="A0A381RWY9"/>
<name>A0A381RWY9_9ZZZZ</name>
<feature type="region of interest" description="Disordered" evidence="9">
    <location>
        <begin position="798"/>
        <end position="837"/>
    </location>
</feature>
<keyword evidence="4" id="KW-0479">Metal-binding</keyword>
<dbReference type="SMART" id="SM00437">
    <property type="entry name" value="TOP1Ac"/>
    <property type="match status" value="1"/>
</dbReference>
<evidence type="ECO:0000259" key="11">
    <source>
        <dbReference type="PROSITE" id="PS52039"/>
    </source>
</evidence>
<gene>
    <name evidence="12" type="ORF">METZ01_LOCUS49204</name>
</gene>
<dbReference type="InterPro" id="IPR003602">
    <property type="entry name" value="Topo_IA_DNA-bd_dom"/>
</dbReference>
<feature type="compositionally biased region" description="Basic residues" evidence="9">
    <location>
        <begin position="822"/>
        <end position="837"/>
    </location>
</feature>
<dbReference type="InterPro" id="IPR005733">
    <property type="entry name" value="TopoI_bac-type"/>
</dbReference>
<dbReference type="Gene3D" id="3.40.50.140">
    <property type="match status" value="1"/>
</dbReference>
<dbReference type="InterPro" id="IPR013826">
    <property type="entry name" value="Topo_IA_cen_sub3"/>
</dbReference>
<evidence type="ECO:0000256" key="4">
    <source>
        <dbReference type="ARBA" id="ARBA00022723"/>
    </source>
</evidence>
<dbReference type="Gene3D" id="1.10.460.10">
    <property type="entry name" value="Topoisomerase I, domain 2"/>
    <property type="match status" value="1"/>
</dbReference>
<dbReference type="InterPro" id="IPR023405">
    <property type="entry name" value="Topo_IA_core_domain"/>
</dbReference>
<dbReference type="PRINTS" id="PR00417">
    <property type="entry name" value="PRTPISMRASEI"/>
</dbReference>
<dbReference type="InterPro" id="IPR006171">
    <property type="entry name" value="TOPRIM_dom"/>
</dbReference>
<dbReference type="Gene3D" id="1.10.290.10">
    <property type="entry name" value="Topoisomerase I, domain 4"/>
    <property type="match status" value="1"/>
</dbReference>
<dbReference type="Pfam" id="PF13368">
    <property type="entry name" value="Toprim_C_rpt"/>
    <property type="match status" value="4"/>
</dbReference>
<dbReference type="GO" id="GO:0046872">
    <property type="term" value="F:metal ion binding"/>
    <property type="evidence" value="ECO:0007669"/>
    <property type="project" value="UniProtKB-KW"/>
</dbReference>
<dbReference type="PANTHER" id="PTHR42785:SF1">
    <property type="entry name" value="DNA TOPOISOMERASE"/>
    <property type="match status" value="1"/>
</dbReference>
<evidence type="ECO:0000256" key="9">
    <source>
        <dbReference type="SAM" id="MobiDB-lite"/>
    </source>
</evidence>
<evidence type="ECO:0000256" key="8">
    <source>
        <dbReference type="ARBA" id="ARBA00023235"/>
    </source>
</evidence>
<dbReference type="InterPro" id="IPR013825">
    <property type="entry name" value="Topo_IA_cen_sub2"/>
</dbReference>
<keyword evidence="5" id="KW-0460">Magnesium</keyword>
<dbReference type="InterPro" id="IPR013497">
    <property type="entry name" value="Topo_IA_cen"/>
</dbReference>
<dbReference type="GO" id="GO:0006265">
    <property type="term" value="P:DNA topological change"/>
    <property type="evidence" value="ECO:0007669"/>
    <property type="project" value="InterPro"/>
</dbReference>
<evidence type="ECO:0000256" key="1">
    <source>
        <dbReference type="ARBA" id="ARBA00000213"/>
    </source>
</evidence>
<dbReference type="InterPro" id="IPR013824">
    <property type="entry name" value="Topo_IA_cen_sub1"/>
</dbReference>
<evidence type="ECO:0000313" key="12">
    <source>
        <dbReference type="EMBL" id="SUZ96350.1"/>
    </source>
</evidence>
<dbReference type="CDD" id="cd00186">
    <property type="entry name" value="TOP1Ac"/>
    <property type="match status" value="1"/>
</dbReference>
<dbReference type="SMART" id="SM00436">
    <property type="entry name" value="TOP1Bc"/>
    <property type="match status" value="1"/>
</dbReference>
<dbReference type="GO" id="GO:0003917">
    <property type="term" value="F:DNA topoisomerase type I (single strand cut, ATP-independent) activity"/>
    <property type="evidence" value="ECO:0007669"/>
    <property type="project" value="UniProtKB-EC"/>
</dbReference>
<dbReference type="Gene3D" id="2.70.20.10">
    <property type="entry name" value="Topoisomerase I, domain 3"/>
    <property type="match status" value="1"/>
</dbReference>
<proteinExistence type="inferred from homology"/>
<protein>
    <recommendedName>
        <fullName evidence="3">DNA topoisomerase</fullName>
        <ecNumber evidence="3">5.6.2.1</ecNumber>
    </recommendedName>
</protein>
<dbReference type="PROSITE" id="PS00396">
    <property type="entry name" value="TOPO_IA_1"/>
    <property type="match status" value="1"/>
</dbReference>
<dbReference type="SMART" id="SM00493">
    <property type="entry name" value="TOPRIM"/>
    <property type="match status" value="1"/>
</dbReference>
<dbReference type="InterPro" id="IPR025589">
    <property type="entry name" value="Toprim_C_rpt"/>
</dbReference>
<keyword evidence="6" id="KW-0799">Topoisomerase</keyword>
<evidence type="ECO:0000256" key="3">
    <source>
        <dbReference type="ARBA" id="ARBA00012891"/>
    </source>
</evidence>
<dbReference type="PROSITE" id="PS50880">
    <property type="entry name" value="TOPRIM"/>
    <property type="match status" value="1"/>
</dbReference>
<dbReference type="InterPro" id="IPR028612">
    <property type="entry name" value="Topoisom_1_IA"/>
</dbReference>
<keyword evidence="7" id="KW-0238">DNA-binding</keyword>
<dbReference type="HAMAP" id="MF_00952">
    <property type="entry name" value="Topoisom_1_prok"/>
    <property type="match status" value="1"/>
</dbReference>
<dbReference type="SUPFAM" id="SSF56712">
    <property type="entry name" value="Prokaryotic type I DNA topoisomerase"/>
    <property type="match status" value="1"/>
</dbReference>
<comment type="similarity">
    <text evidence="2">Belongs to the type IA topoisomerase family.</text>
</comment>
<feature type="domain" description="Topo IA-type catalytic" evidence="11">
    <location>
        <begin position="128"/>
        <end position="579"/>
    </location>
</feature>
<evidence type="ECO:0000256" key="2">
    <source>
        <dbReference type="ARBA" id="ARBA00009446"/>
    </source>
</evidence>
<comment type="catalytic activity">
    <reaction evidence="1">
        <text>ATP-independent breakage of single-stranded DNA, followed by passage and rejoining.</text>
        <dbReference type="EC" id="5.6.2.1"/>
    </reaction>
</comment>
<accession>A0A381RWY9</accession>
<evidence type="ECO:0000256" key="5">
    <source>
        <dbReference type="ARBA" id="ARBA00022842"/>
    </source>
</evidence>
<dbReference type="EC" id="5.6.2.1" evidence="3"/>
<evidence type="ECO:0000256" key="6">
    <source>
        <dbReference type="ARBA" id="ARBA00023029"/>
    </source>
</evidence>
<feature type="domain" description="Toprim" evidence="10">
    <location>
        <begin position="4"/>
        <end position="112"/>
    </location>
</feature>
<dbReference type="NCBIfam" id="TIGR01051">
    <property type="entry name" value="topA_bact"/>
    <property type="match status" value="1"/>
</dbReference>
<dbReference type="PANTHER" id="PTHR42785">
    <property type="entry name" value="DNA TOPOISOMERASE, TYPE IA, CORE"/>
    <property type="match status" value="1"/>
</dbReference>
<organism evidence="12">
    <name type="scientific">marine metagenome</name>
    <dbReference type="NCBI Taxonomy" id="408172"/>
    <lineage>
        <taxon>unclassified sequences</taxon>
        <taxon>metagenomes</taxon>
        <taxon>ecological metagenomes</taxon>
    </lineage>
</organism>
<dbReference type="InterPro" id="IPR003601">
    <property type="entry name" value="Topo_IA_2"/>
</dbReference>
<sequence length="837" mass="93422">MSKKPILVVESPSKARTISKYLDGDFEVLACVGHVKDLPKNKLNIDVHNNFKATLEVLPDRKQFIQELKSKAKTASKVILAMDPDREGEAIADHITQEIPQATIERIQFLEITKTAIKNALGQPRPLNTNLISAQMTRRIIDRLVGYSISPVLWGTLQKNMKFVKTALSAGRVQSAAVKIMVDRERQRARFKQANYFDLKAVLKTANSENFESNLFKLNDQNLAIGKDFERETGQLKNQEVLLLTESQANALLEELKPGPWVVSDIEEKPRTSKPYPPFTTSTLQQEAGRKLRYTAKNTMRIAQRLYEAGFITYMRTDSTHLSGEALNAARSDIDRLYGKEYLPSKPIQYATKVKNAQEAHEAIRPAGRIFTSIDTVSGALGDDASKLYDLIWKRTMASQMVPAKMKQTTLFISNQNALFRSRGKVILFPGYMRAYVEGKDDPRAKLADKETILPDVDVNDQIHCDDLSAVEHNTKPPARYTEASLVKTLEAKGIGRPSTYASIIDTIIFREYVKNVKGALIPTFLSVAVTQLLENHFESLVNTEFTSRMEDSLDAIARGELDAFPFMKSFYFGNEKTIGLEKMLEADIDIRKACAIDNWPEDENAVHARIGLYGPYLQKGEKTKTIPFGVALGDLTLEKAQELLEEADKAEAPLGTDPENGDPVYLKDGKYGLYVQLGDSKTRKSIPKSMLSDTIDLNVALQLLSLPKTLGNHPETGEPVTADFGRYGPYIKSEKTNAKLFPPLSPLTVTLDEALSLLAKKKKGSVELKTVGTHPETGEALILKDGRYGPYITDGKVNASIPKESNPDTLSLEEATELINKRRTSPPKKRRRKKSK</sequence>
<dbReference type="InterPro" id="IPR000380">
    <property type="entry name" value="Topo_IA"/>
</dbReference>
<dbReference type="PROSITE" id="PS52039">
    <property type="entry name" value="TOPO_IA_2"/>
    <property type="match status" value="1"/>
</dbReference>
<dbReference type="InterPro" id="IPR023406">
    <property type="entry name" value="Topo_IA_AS"/>
</dbReference>